<comment type="caution">
    <text evidence="1">The sequence shown here is derived from an EMBL/GenBank/DDBJ whole genome shotgun (WGS) entry which is preliminary data.</text>
</comment>
<sequence>MSQLANSVPITERRKKRGLAYRMLRQWNIQLMVILMALKRERSDYGIAPLGCFFRLCSCSFHGNQMLAHHSGMTMAQKRRMQSVWRRPANYTGEGV</sequence>
<evidence type="ECO:0000313" key="2">
    <source>
        <dbReference type="Proteomes" id="UP000517523"/>
    </source>
</evidence>
<organism evidence="1 2">
    <name type="scientific">Paenibacillus rhizosphaerae</name>
    <dbReference type="NCBI Taxonomy" id="297318"/>
    <lineage>
        <taxon>Bacteria</taxon>
        <taxon>Bacillati</taxon>
        <taxon>Bacillota</taxon>
        <taxon>Bacilli</taxon>
        <taxon>Bacillales</taxon>
        <taxon>Paenibacillaceae</taxon>
        <taxon>Paenibacillus</taxon>
    </lineage>
</organism>
<dbReference type="Proteomes" id="UP000517523">
    <property type="component" value="Unassembled WGS sequence"/>
</dbReference>
<dbReference type="EMBL" id="JACHXJ010000001">
    <property type="protein sequence ID" value="MBB3125979.1"/>
    <property type="molecule type" value="Genomic_DNA"/>
</dbReference>
<accession>A0A839TKS7</accession>
<dbReference type="RefSeq" id="WP_183578392.1">
    <property type="nucleotide sequence ID" value="NZ_JACHXJ010000001.1"/>
</dbReference>
<reference evidence="1 2" key="1">
    <citation type="submission" date="2020-08" db="EMBL/GenBank/DDBJ databases">
        <title>Genomic Encyclopedia of Type Strains, Phase III (KMG-III): the genomes of soil and plant-associated and newly described type strains.</title>
        <authorList>
            <person name="Whitman W."/>
        </authorList>
    </citation>
    <scope>NUCLEOTIDE SEQUENCE [LARGE SCALE GENOMIC DNA]</scope>
    <source>
        <strain evidence="1 2">CECT 5831</strain>
    </source>
</reference>
<gene>
    <name evidence="1" type="ORF">FHS19_000633</name>
</gene>
<protein>
    <submittedName>
        <fullName evidence="1">Uncharacterized protein</fullName>
    </submittedName>
</protein>
<name>A0A839TKS7_9BACL</name>
<evidence type="ECO:0000313" key="1">
    <source>
        <dbReference type="EMBL" id="MBB3125979.1"/>
    </source>
</evidence>
<dbReference type="AlphaFoldDB" id="A0A839TKS7"/>
<proteinExistence type="predicted"/>